<comment type="caution">
    <text evidence="1">The sequence shown here is derived from an EMBL/GenBank/DDBJ whole genome shotgun (WGS) entry which is preliminary data.</text>
</comment>
<evidence type="ECO:0000313" key="1">
    <source>
        <dbReference type="EMBL" id="SIT50462.1"/>
    </source>
</evidence>
<reference evidence="1" key="1">
    <citation type="submission" date="2016-12" db="EMBL/GenBank/DDBJ databases">
        <authorList>
            <person name="Moulin L."/>
        </authorList>
    </citation>
    <scope>NUCLEOTIDE SEQUENCE [LARGE SCALE GENOMIC DNA]</scope>
    <source>
        <strain evidence="1">STM 7183</strain>
    </source>
</reference>
<dbReference type="AlphaFoldDB" id="A0A1N7SSZ0"/>
<dbReference type="OrthoDB" id="8564427at2"/>
<dbReference type="Proteomes" id="UP000195569">
    <property type="component" value="Unassembled WGS sequence"/>
</dbReference>
<dbReference type="RefSeq" id="WP_160111825.1">
    <property type="nucleotide sequence ID" value="NZ_CYGY02000083.1"/>
</dbReference>
<gene>
    <name evidence="1" type="ORF">BN2476_830033</name>
</gene>
<organism evidence="1 2">
    <name type="scientific">Paraburkholderia piptadeniae</name>
    <dbReference type="NCBI Taxonomy" id="1701573"/>
    <lineage>
        <taxon>Bacteria</taxon>
        <taxon>Pseudomonadati</taxon>
        <taxon>Pseudomonadota</taxon>
        <taxon>Betaproteobacteria</taxon>
        <taxon>Burkholderiales</taxon>
        <taxon>Burkholderiaceae</taxon>
        <taxon>Paraburkholderia</taxon>
    </lineage>
</organism>
<dbReference type="Pfam" id="PF10765">
    <property type="entry name" value="Phage_P22_NinX"/>
    <property type="match status" value="1"/>
</dbReference>
<dbReference type="EMBL" id="CYGY02000083">
    <property type="protein sequence ID" value="SIT50462.1"/>
    <property type="molecule type" value="Genomic_DNA"/>
</dbReference>
<dbReference type="InterPro" id="IPR019701">
    <property type="entry name" value="Phage_P22_NinX"/>
</dbReference>
<evidence type="ECO:0008006" key="3">
    <source>
        <dbReference type="Google" id="ProtNLM"/>
    </source>
</evidence>
<proteinExistence type="predicted"/>
<keyword evidence="2" id="KW-1185">Reference proteome</keyword>
<evidence type="ECO:0000313" key="2">
    <source>
        <dbReference type="Proteomes" id="UP000195569"/>
    </source>
</evidence>
<name>A0A1N7SSZ0_9BURK</name>
<sequence length="120" mass="13044">MHPIEVASLVGAALDYWVARSLDMRTPVIVAERHGTDECLVEVDGTVFETFAPSADEEVCDKIIGASPVRLMRIGTPIGPAWAALTPTGLRFISVSWRIAALRALVALRYGAFVFDEVET</sequence>
<protein>
    <recommendedName>
        <fullName evidence="3">DUF2591 domain-containing protein</fullName>
    </recommendedName>
</protein>
<accession>A0A1N7SSZ0</accession>